<dbReference type="InterPro" id="IPR012337">
    <property type="entry name" value="RNaseH-like_sf"/>
</dbReference>
<organism evidence="1 2">
    <name type="scientific">Hypothenemus hampei</name>
    <name type="common">Coffee berry borer</name>
    <dbReference type="NCBI Taxonomy" id="57062"/>
    <lineage>
        <taxon>Eukaryota</taxon>
        <taxon>Metazoa</taxon>
        <taxon>Ecdysozoa</taxon>
        <taxon>Arthropoda</taxon>
        <taxon>Hexapoda</taxon>
        <taxon>Insecta</taxon>
        <taxon>Pterygota</taxon>
        <taxon>Neoptera</taxon>
        <taxon>Endopterygota</taxon>
        <taxon>Coleoptera</taxon>
        <taxon>Polyphaga</taxon>
        <taxon>Cucujiformia</taxon>
        <taxon>Curculionidae</taxon>
        <taxon>Scolytinae</taxon>
        <taxon>Hypothenemus</taxon>
    </lineage>
</organism>
<protein>
    <recommendedName>
        <fullName evidence="3">RNase H type-1 domain-containing protein</fullName>
    </recommendedName>
</protein>
<dbReference type="AlphaFoldDB" id="A0ABD1DZ83"/>
<dbReference type="EMBL" id="JBDJPC010000023">
    <property type="protein sequence ID" value="KAL1487635.1"/>
    <property type="molecule type" value="Genomic_DNA"/>
</dbReference>
<accession>A0ABD1DZ83</accession>
<gene>
    <name evidence="1" type="ORF">ABEB36_015679</name>
</gene>
<evidence type="ECO:0008006" key="3">
    <source>
        <dbReference type="Google" id="ProtNLM"/>
    </source>
</evidence>
<proteinExistence type="predicted"/>
<evidence type="ECO:0000313" key="2">
    <source>
        <dbReference type="Proteomes" id="UP001566132"/>
    </source>
</evidence>
<evidence type="ECO:0000313" key="1">
    <source>
        <dbReference type="EMBL" id="KAL1487635.1"/>
    </source>
</evidence>
<sequence length="237" mass="26657">MASERVREAVPPWRGSVWCNEEECGEWKEQYWVDGSKSGMEMSVGIVCVAREGEWTKGVRVIGEGGNVQLEMSAIWAALSSIKLKSVAGDYAVYSDSRVASGWNGEECEREGVNNDGDEISVLRMWGNRKWKERMKIDVLQKWQSEWDQSDKGREFYKVCKRVGCERIPLSFKGVQFCTGHGNVRGYLKRFGLAGETTGECECGLECGKYGTCEGCMCESRTDKCQRENGSRGSDME</sequence>
<dbReference type="InterPro" id="IPR036397">
    <property type="entry name" value="RNaseH_sf"/>
</dbReference>
<keyword evidence="2" id="KW-1185">Reference proteome</keyword>
<dbReference type="SUPFAM" id="SSF53098">
    <property type="entry name" value="Ribonuclease H-like"/>
    <property type="match status" value="1"/>
</dbReference>
<name>A0ABD1DZ83_HYPHA</name>
<comment type="caution">
    <text evidence="1">The sequence shown here is derived from an EMBL/GenBank/DDBJ whole genome shotgun (WGS) entry which is preliminary data.</text>
</comment>
<reference evidence="1 2" key="1">
    <citation type="submission" date="2024-05" db="EMBL/GenBank/DDBJ databases">
        <title>Genetic variation in Jamaican populations of the coffee berry borer (Hypothenemus hampei).</title>
        <authorList>
            <person name="Errbii M."/>
            <person name="Myrie A."/>
        </authorList>
    </citation>
    <scope>NUCLEOTIDE SEQUENCE [LARGE SCALE GENOMIC DNA]</scope>
    <source>
        <strain evidence="1">JA-Hopewell-2020-01-JO</strain>
        <tissue evidence="1">Whole body</tissue>
    </source>
</reference>
<dbReference type="Proteomes" id="UP001566132">
    <property type="component" value="Unassembled WGS sequence"/>
</dbReference>
<dbReference type="Gene3D" id="3.30.420.10">
    <property type="entry name" value="Ribonuclease H-like superfamily/Ribonuclease H"/>
    <property type="match status" value="1"/>
</dbReference>